<dbReference type="PANTHER" id="PTHR30332">
    <property type="entry name" value="PROBABLE GENERAL SECRETION PATHWAY PROTEIN D"/>
    <property type="match status" value="1"/>
</dbReference>
<evidence type="ECO:0000256" key="1">
    <source>
        <dbReference type="ARBA" id="ARBA00004370"/>
    </source>
</evidence>
<evidence type="ECO:0000313" key="6">
    <source>
        <dbReference type="Proteomes" id="UP000515312"/>
    </source>
</evidence>
<dbReference type="RefSeq" id="WP_186741800.1">
    <property type="nucleotide sequence ID" value="NZ_CP060394.1"/>
</dbReference>
<feature type="compositionally biased region" description="Low complexity" evidence="4">
    <location>
        <begin position="7"/>
        <end position="16"/>
    </location>
</feature>
<dbReference type="Proteomes" id="UP000515312">
    <property type="component" value="Chromosome"/>
</dbReference>
<evidence type="ECO:0000313" key="5">
    <source>
        <dbReference type="EMBL" id="QNI31285.1"/>
    </source>
</evidence>
<accession>A0A7G8BFG5</accession>
<keyword evidence="3" id="KW-0472">Membrane</keyword>
<evidence type="ECO:0000256" key="4">
    <source>
        <dbReference type="SAM" id="MobiDB-lite"/>
    </source>
</evidence>
<comment type="subcellular location">
    <subcellularLocation>
        <location evidence="1">Membrane</location>
    </subcellularLocation>
</comment>
<evidence type="ECO:0000256" key="2">
    <source>
        <dbReference type="ARBA" id="ARBA00022729"/>
    </source>
</evidence>
<sequence>MALWAPGAGAQTQTTASNSAETQKSGEIYKTLYLTGTTKDSGAVDVVTDLRNMLPNARLYYVPSQNAISMRGSAEDLQLAQKILADTDRKPKTYRLTYTITEMDGGQQTGTRHVALVVVSGGKTVFKQGNKVPIVTGVLNEGSSNPNSQVQYLDVGLNIDAALEESPDGLKLRSKIEQSRVAEEKSAAGLPDPVVRQTTLEGTSTLTQGKPVVLGSIDIPETTRRQQIEIVSEPVL</sequence>
<name>A0A7G8BFG5_9BACT</name>
<organism evidence="5 6">
    <name type="scientific">Alloacidobacterium dinghuense</name>
    <dbReference type="NCBI Taxonomy" id="2763107"/>
    <lineage>
        <taxon>Bacteria</taxon>
        <taxon>Pseudomonadati</taxon>
        <taxon>Acidobacteriota</taxon>
        <taxon>Terriglobia</taxon>
        <taxon>Terriglobales</taxon>
        <taxon>Acidobacteriaceae</taxon>
        <taxon>Alloacidobacterium</taxon>
    </lineage>
</organism>
<dbReference type="GO" id="GO:0015627">
    <property type="term" value="C:type II protein secretion system complex"/>
    <property type="evidence" value="ECO:0007669"/>
    <property type="project" value="TreeGrafter"/>
</dbReference>
<keyword evidence="2" id="KW-0732">Signal</keyword>
<gene>
    <name evidence="5" type="ORF">H7849_19655</name>
</gene>
<dbReference type="GO" id="GO:0009306">
    <property type="term" value="P:protein secretion"/>
    <property type="evidence" value="ECO:0007669"/>
    <property type="project" value="TreeGrafter"/>
</dbReference>
<dbReference type="EMBL" id="CP060394">
    <property type="protein sequence ID" value="QNI31285.1"/>
    <property type="molecule type" value="Genomic_DNA"/>
</dbReference>
<dbReference type="GO" id="GO:0016020">
    <property type="term" value="C:membrane"/>
    <property type="evidence" value="ECO:0007669"/>
    <property type="project" value="UniProtKB-SubCell"/>
</dbReference>
<protein>
    <submittedName>
        <fullName evidence="5">Uncharacterized protein</fullName>
    </submittedName>
</protein>
<dbReference type="KEGG" id="adin:H7849_19655"/>
<dbReference type="InterPro" id="IPR050810">
    <property type="entry name" value="Bact_Secretion_Sys_Channel"/>
</dbReference>
<keyword evidence="6" id="KW-1185">Reference proteome</keyword>
<proteinExistence type="predicted"/>
<feature type="region of interest" description="Disordered" evidence="4">
    <location>
        <begin position="1"/>
        <end position="22"/>
    </location>
</feature>
<evidence type="ECO:0000256" key="3">
    <source>
        <dbReference type="ARBA" id="ARBA00023136"/>
    </source>
</evidence>
<dbReference type="AlphaFoldDB" id="A0A7G8BFG5"/>
<reference evidence="5 6" key="1">
    <citation type="submission" date="2020-08" db="EMBL/GenBank/DDBJ databases">
        <title>Edaphobacter telluris sp. nov. and Acidobacterium dinghuensis sp. nov., two acidobacteria isolated from forest soil.</title>
        <authorList>
            <person name="Fu J."/>
            <person name="Qiu L."/>
        </authorList>
    </citation>
    <scope>NUCLEOTIDE SEQUENCE [LARGE SCALE GENOMIC DNA]</scope>
    <source>
        <strain evidence="5">4Y35</strain>
    </source>
</reference>
<dbReference type="PANTHER" id="PTHR30332:SF24">
    <property type="entry name" value="SECRETIN GSPD-RELATED"/>
    <property type="match status" value="1"/>
</dbReference>